<dbReference type="Proteomes" id="UP000091857">
    <property type="component" value="Chromosome 1"/>
</dbReference>
<gene>
    <name evidence="1" type="ORF">MANES_01G061850v8</name>
</gene>
<reference evidence="2" key="1">
    <citation type="journal article" date="2016" name="Nat. Biotechnol.">
        <title>Sequencing wild and cultivated cassava and related species reveals extensive interspecific hybridization and genetic diversity.</title>
        <authorList>
            <person name="Bredeson J.V."/>
            <person name="Lyons J.B."/>
            <person name="Prochnik S.E."/>
            <person name="Wu G.A."/>
            <person name="Ha C.M."/>
            <person name="Edsinger-Gonzales E."/>
            <person name="Grimwood J."/>
            <person name="Schmutz J."/>
            <person name="Rabbi I.Y."/>
            <person name="Egesi C."/>
            <person name="Nauluvula P."/>
            <person name="Lebot V."/>
            <person name="Ndunguru J."/>
            <person name="Mkamilo G."/>
            <person name="Bart R.S."/>
            <person name="Setter T.L."/>
            <person name="Gleadow R.M."/>
            <person name="Kulakow P."/>
            <person name="Ferguson M.E."/>
            <person name="Rounsley S."/>
            <person name="Rokhsar D.S."/>
        </authorList>
    </citation>
    <scope>NUCLEOTIDE SEQUENCE [LARGE SCALE GENOMIC DNA]</scope>
    <source>
        <strain evidence="2">cv. AM560-2</strain>
    </source>
</reference>
<evidence type="ECO:0000313" key="2">
    <source>
        <dbReference type="Proteomes" id="UP000091857"/>
    </source>
</evidence>
<keyword evidence="2" id="KW-1185">Reference proteome</keyword>
<name>A0ACB7IB57_MANES</name>
<organism evidence="1 2">
    <name type="scientific">Manihot esculenta</name>
    <name type="common">Cassava</name>
    <name type="synonym">Jatropha manihot</name>
    <dbReference type="NCBI Taxonomy" id="3983"/>
    <lineage>
        <taxon>Eukaryota</taxon>
        <taxon>Viridiplantae</taxon>
        <taxon>Streptophyta</taxon>
        <taxon>Embryophyta</taxon>
        <taxon>Tracheophyta</taxon>
        <taxon>Spermatophyta</taxon>
        <taxon>Magnoliopsida</taxon>
        <taxon>eudicotyledons</taxon>
        <taxon>Gunneridae</taxon>
        <taxon>Pentapetalae</taxon>
        <taxon>rosids</taxon>
        <taxon>fabids</taxon>
        <taxon>Malpighiales</taxon>
        <taxon>Euphorbiaceae</taxon>
        <taxon>Crotonoideae</taxon>
        <taxon>Manihoteae</taxon>
        <taxon>Manihot</taxon>
    </lineage>
</organism>
<dbReference type="EMBL" id="CM004387">
    <property type="protein sequence ID" value="KAG8662092.1"/>
    <property type="molecule type" value="Genomic_DNA"/>
</dbReference>
<proteinExistence type="predicted"/>
<accession>A0ACB7IB57</accession>
<evidence type="ECO:0000313" key="1">
    <source>
        <dbReference type="EMBL" id="KAG8662092.1"/>
    </source>
</evidence>
<comment type="caution">
    <text evidence="1">The sequence shown here is derived from an EMBL/GenBank/DDBJ whole genome shotgun (WGS) entry which is preliminary data.</text>
</comment>
<protein>
    <submittedName>
        <fullName evidence="1">Uncharacterized protein</fullName>
    </submittedName>
</protein>
<sequence>MKRKRKYPIFIQLAPCIPKRLVNDSKDIITTTKVSEKRNGIALAFTCCLEDQSKQKIVIVNVPEITKTLHSPVLPEIINKKTLHLSSYEIHHSEFHTCK</sequence>